<feature type="coiled-coil region" evidence="9">
    <location>
        <begin position="389"/>
        <end position="416"/>
    </location>
</feature>
<dbReference type="InterPro" id="IPR003594">
    <property type="entry name" value="HATPase_dom"/>
</dbReference>
<dbReference type="SUPFAM" id="SSF55874">
    <property type="entry name" value="ATPase domain of HSP90 chaperone/DNA topoisomerase II/histidine kinase"/>
    <property type="match status" value="1"/>
</dbReference>
<keyword evidence="5" id="KW-0547">Nucleotide-binding</keyword>
<proteinExistence type="predicted"/>
<evidence type="ECO:0000256" key="7">
    <source>
        <dbReference type="ARBA" id="ARBA00022840"/>
    </source>
</evidence>
<dbReference type="PANTHER" id="PTHR41523:SF8">
    <property type="entry name" value="ETHYLENE RESPONSE SENSOR PROTEIN"/>
    <property type="match status" value="1"/>
</dbReference>
<name>A0A7L8ADG7_9FLAO</name>
<feature type="domain" description="Histidine kinase" evidence="11">
    <location>
        <begin position="463"/>
        <end position="651"/>
    </location>
</feature>
<evidence type="ECO:0000313" key="13">
    <source>
        <dbReference type="Proteomes" id="UP000516764"/>
    </source>
</evidence>
<dbReference type="InterPro" id="IPR011495">
    <property type="entry name" value="Sig_transdc_His_kin_sub2_dim/P"/>
</dbReference>
<evidence type="ECO:0000256" key="6">
    <source>
        <dbReference type="ARBA" id="ARBA00022777"/>
    </source>
</evidence>
<evidence type="ECO:0000256" key="10">
    <source>
        <dbReference type="SAM" id="Phobius"/>
    </source>
</evidence>
<evidence type="ECO:0000313" key="12">
    <source>
        <dbReference type="EMBL" id="QOD60045.1"/>
    </source>
</evidence>
<feature type="transmembrane region" description="Helical" evidence="10">
    <location>
        <begin position="420"/>
        <end position="437"/>
    </location>
</feature>
<dbReference type="InterPro" id="IPR011990">
    <property type="entry name" value="TPR-like_helical_dom_sf"/>
</dbReference>
<dbReference type="PANTHER" id="PTHR41523">
    <property type="entry name" value="TWO-COMPONENT SYSTEM SENSOR PROTEIN"/>
    <property type="match status" value="1"/>
</dbReference>
<dbReference type="InterPro" id="IPR005467">
    <property type="entry name" value="His_kinase_dom"/>
</dbReference>
<evidence type="ECO:0000256" key="1">
    <source>
        <dbReference type="ARBA" id="ARBA00000085"/>
    </source>
</evidence>
<evidence type="ECO:0000256" key="2">
    <source>
        <dbReference type="ARBA" id="ARBA00012438"/>
    </source>
</evidence>
<evidence type="ECO:0000256" key="8">
    <source>
        <dbReference type="PROSITE-ProRule" id="PRU00339"/>
    </source>
</evidence>
<keyword evidence="7" id="KW-0067">ATP-binding</keyword>
<keyword evidence="4" id="KW-0808">Transferase</keyword>
<gene>
    <name evidence="12" type="ORF">H9I45_11915</name>
</gene>
<keyword evidence="10" id="KW-0472">Membrane</keyword>
<dbReference type="KEGG" id="phal:H9I45_11915"/>
<dbReference type="OrthoDB" id="9767435at2"/>
<comment type="catalytic activity">
    <reaction evidence="1">
        <text>ATP + protein L-histidine = ADP + protein N-phospho-L-histidine.</text>
        <dbReference type="EC" id="2.7.13.3"/>
    </reaction>
</comment>
<dbReference type="Gene3D" id="3.30.565.10">
    <property type="entry name" value="Histidine kinase-like ATPase, C-terminal domain"/>
    <property type="match status" value="1"/>
</dbReference>
<dbReference type="SMART" id="SM00028">
    <property type="entry name" value="TPR"/>
    <property type="match status" value="3"/>
</dbReference>
<evidence type="ECO:0000256" key="4">
    <source>
        <dbReference type="ARBA" id="ARBA00022679"/>
    </source>
</evidence>
<evidence type="ECO:0000259" key="11">
    <source>
        <dbReference type="PROSITE" id="PS50109"/>
    </source>
</evidence>
<evidence type="ECO:0000256" key="9">
    <source>
        <dbReference type="SAM" id="Coils"/>
    </source>
</evidence>
<dbReference type="Pfam" id="PF07568">
    <property type="entry name" value="HisKA_2"/>
    <property type="match status" value="1"/>
</dbReference>
<organism evidence="12 13">
    <name type="scientific">Polaribacter haliotis</name>
    <dbReference type="NCBI Taxonomy" id="1888915"/>
    <lineage>
        <taxon>Bacteria</taxon>
        <taxon>Pseudomonadati</taxon>
        <taxon>Bacteroidota</taxon>
        <taxon>Flavobacteriia</taxon>
        <taxon>Flavobacteriales</taxon>
        <taxon>Flavobacteriaceae</taxon>
    </lineage>
</organism>
<protein>
    <recommendedName>
        <fullName evidence="2">histidine kinase</fullName>
        <ecNumber evidence="2">2.7.13.3</ecNumber>
    </recommendedName>
</protein>
<dbReference type="AlphaFoldDB" id="A0A7L8ADG7"/>
<dbReference type="PROSITE" id="PS50005">
    <property type="entry name" value="TPR"/>
    <property type="match status" value="1"/>
</dbReference>
<evidence type="ECO:0000256" key="5">
    <source>
        <dbReference type="ARBA" id="ARBA00022741"/>
    </source>
</evidence>
<dbReference type="Proteomes" id="UP000516764">
    <property type="component" value="Chromosome"/>
</dbReference>
<keyword evidence="6" id="KW-0418">Kinase</keyword>
<accession>A0A7L8ADG7</accession>
<keyword evidence="8" id="KW-0802">TPR repeat</keyword>
<dbReference type="EC" id="2.7.13.3" evidence="2"/>
<dbReference type="InterPro" id="IPR036890">
    <property type="entry name" value="HATPase_C_sf"/>
</dbReference>
<keyword evidence="3" id="KW-0597">Phosphoprotein</keyword>
<dbReference type="SUPFAM" id="SSF48452">
    <property type="entry name" value="TPR-like"/>
    <property type="match status" value="1"/>
</dbReference>
<keyword evidence="10" id="KW-0812">Transmembrane</keyword>
<dbReference type="InterPro" id="IPR019734">
    <property type="entry name" value="TPR_rpt"/>
</dbReference>
<evidence type="ECO:0000256" key="3">
    <source>
        <dbReference type="ARBA" id="ARBA00022553"/>
    </source>
</evidence>
<reference evidence="12 13" key="1">
    <citation type="journal article" date="2016" name="Int. J. Syst. Evol. Microbiol.">
        <title>Polaribacter haliotis sp. nov., isolated from the gut of abalone Haliotis discus hannai.</title>
        <authorList>
            <person name="Kim Y.O."/>
            <person name="Park I.S."/>
            <person name="Park S."/>
            <person name="Nam B.H."/>
            <person name="Park J.M."/>
            <person name="Kim D.G."/>
            <person name="Yoon J.H."/>
        </authorList>
    </citation>
    <scope>NUCLEOTIDE SEQUENCE [LARGE SCALE GENOMIC DNA]</scope>
    <source>
        <strain evidence="12 13">KCTC 52418</strain>
    </source>
</reference>
<sequence>MKKIVFFLLITSNYLFGQYNYDFQNHIDTVENLLKNNQVKKANKYSKKLIETGKLNKDSLLVALGYKFKGNIQHQNIQIDSSTNSYKKGVNYLNNKKEKLYADLLTNIGRNYGGEGMIDSMLYYHKIALPIYKKLKNKRGLSILHFGQVYSYIKKFNFFEGEKSLNQLLIIAEKYKDPLTEARAYYMLGMLNAVQKNFIESVKLFKKAVKIFEEENDLISLISTYSAISSVLILDKNFEGANNWVLKALKILEEENIPISGAIIELYSNYINILIKSNKLDKAQEVIDLTKKFDYKYLKPYRGVIWINELSLLLKKQQFQDFSILSKEYNSNEINIEFRPEYNKILAEYYLRIKDYKLAFKSKEEYWRLKDSILNNEIRNKVIYNQQKFESTIKEKENLQLKADNIEQELLTQKANTRNWLLLLGLIAAGIVSFVIWKRYKSEARAKATILNQKNVIENLQKELHHRVKNNLAIIDTFIEVAKEEFDNNKFDVKLTEIQNRIVSINEIHKQLYQNSDVTNLDIKNYIDVLSKNVSQSFTNKKITLQNNIENINLNADTSFPVGLIINEFLTNSYKHAFEKEGNIIIEMKDKGQEYLLTLSDNGKGLPKDFDIEQIETFGLRIMKLLTKQINGVYSLESNNGLQLTIQIPKV</sequence>
<dbReference type="Gene3D" id="1.25.40.10">
    <property type="entry name" value="Tetratricopeptide repeat domain"/>
    <property type="match status" value="1"/>
</dbReference>
<dbReference type="PROSITE" id="PS50109">
    <property type="entry name" value="HIS_KIN"/>
    <property type="match status" value="1"/>
</dbReference>
<keyword evidence="10" id="KW-1133">Transmembrane helix</keyword>
<keyword evidence="9" id="KW-0175">Coiled coil</keyword>
<dbReference type="GO" id="GO:0004673">
    <property type="term" value="F:protein histidine kinase activity"/>
    <property type="evidence" value="ECO:0007669"/>
    <property type="project" value="UniProtKB-EC"/>
</dbReference>
<feature type="repeat" description="TPR" evidence="8">
    <location>
        <begin position="182"/>
        <end position="215"/>
    </location>
</feature>
<dbReference type="GO" id="GO:0005524">
    <property type="term" value="F:ATP binding"/>
    <property type="evidence" value="ECO:0007669"/>
    <property type="project" value="UniProtKB-KW"/>
</dbReference>
<dbReference type="Pfam" id="PF02518">
    <property type="entry name" value="HATPase_c"/>
    <property type="match status" value="1"/>
</dbReference>
<keyword evidence="13" id="KW-1185">Reference proteome</keyword>
<dbReference type="RefSeq" id="WP_088352748.1">
    <property type="nucleotide sequence ID" value="NZ_CP061813.1"/>
</dbReference>
<dbReference type="EMBL" id="CP061813">
    <property type="protein sequence ID" value="QOD60045.1"/>
    <property type="molecule type" value="Genomic_DNA"/>
</dbReference>